<dbReference type="EMBL" id="BBML01000001">
    <property type="protein sequence ID" value="GAK96005.1"/>
    <property type="molecule type" value="Genomic_DNA"/>
</dbReference>
<comment type="caution">
    <text evidence="5">The sequence shown here is derived from an EMBL/GenBank/DDBJ whole genome shotgun (WGS) entry which is preliminary data.</text>
</comment>
<reference evidence="5" key="1">
    <citation type="journal article" date="2014" name="Genome Announc.">
        <title>Draft Genome Sequences of Marine Flavobacterium Nonlabens Strains NR17, NR24, NR27, NR32, NR33, and Ara13.</title>
        <authorList>
            <person name="Nakanishi M."/>
            <person name="Meirelles P."/>
            <person name="Suzuki R."/>
            <person name="Takatani N."/>
            <person name="Mino S."/>
            <person name="Suda W."/>
            <person name="Oshima K."/>
            <person name="Hattori M."/>
            <person name="Ohkuma M."/>
            <person name="Hosokawa M."/>
            <person name="Miyashita K."/>
            <person name="Thompson F.L."/>
            <person name="Niwa A."/>
            <person name="Sawabe T."/>
            <person name="Sawabe T."/>
        </authorList>
    </citation>
    <scope>NUCLEOTIDE SEQUENCE [LARGE SCALE GENOMIC DNA]</scope>
    <source>
        <strain evidence="5">JCM 19294</strain>
    </source>
</reference>
<evidence type="ECO:0000313" key="5">
    <source>
        <dbReference type="EMBL" id="GAK96005.1"/>
    </source>
</evidence>
<dbReference type="SUPFAM" id="SSF53300">
    <property type="entry name" value="vWA-like"/>
    <property type="match status" value="1"/>
</dbReference>
<keyword evidence="4" id="KW-0472">Membrane</keyword>
<evidence type="ECO:0000256" key="1">
    <source>
        <dbReference type="ARBA" id="ARBA00022475"/>
    </source>
</evidence>
<dbReference type="InterPro" id="IPR033881">
    <property type="entry name" value="vWA_BatA_type"/>
</dbReference>
<dbReference type="InterPro" id="IPR024163">
    <property type="entry name" value="Aerotolerance_reg_N"/>
</dbReference>
<dbReference type="Pfam" id="PF00092">
    <property type="entry name" value="VWA"/>
    <property type="match status" value="1"/>
</dbReference>
<evidence type="ECO:0000313" key="6">
    <source>
        <dbReference type="Proteomes" id="UP000029221"/>
    </source>
</evidence>
<dbReference type="AlphaFoldDB" id="A0A090PZ41"/>
<name>A0A090PZ41_9FLAO</name>
<dbReference type="PRINTS" id="PR00453">
    <property type="entry name" value="VWFADOMAIN"/>
</dbReference>
<dbReference type="SMART" id="SM00327">
    <property type="entry name" value="VWA"/>
    <property type="match status" value="1"/>
</dbReference>
<dbReference type="Gene3D" id="3.40.50.410">
    <property type="entry name" value="von Willebrand factor, type A domain"/>
    <property type="match status" value="1"/>
</dbReference>
<sequence length="336" mass="37690">MWNFENIKFLNPEFFWLLLLLVPLAVFYFFTHRKQQAEVYISSTAGFKFKESLLGKLKPILYLLRLLAIALLIIALARPQTTDVTTRTKKTSGIDIVLAIDVSASMLARDFKPDRLQATKEVATNFIQGRPNDRIGIVVYAGESYTKTPITTDQKVSLNAVKGIEFDEVLENGTAIGMGLGTAVNRLKESEAESKVIILMTDGVNNSGVIDPKIAGELAVEFGIKVYTIGIGTNGNALSPYSRYPNGEFQFRMLPVEIDEELLKNIAASTGGRYFRATDDEKLKEIYNEIDQLEKTEIEQFEFYSVQEKFRAFALIAFCLLAIEQLLKHTLFKSVA</sequence>
<dbReference type="RefSeq" id="WP_042276897.1">
    <property type="nucleotide sequence ID" value="NZ_BBML01000001.1"/>
</dbReference>
<dbReference type="Pfam" id="PF07584">
    <property type="entry name" value="BatA"/>
    <property type="match status" value="1"/>
</dbReference>
<protein>
    <submittedName>
        <fullName evidence="5">BatA protein</fullName>
    </submittedName>
</protein>
<dbReference type="InterPro" id="IPR011933">
    <property type="entry name" value="Double_TM_dom"/>
</dbReference>
<evidence type="ECO:0000256" key="2">
    <source>
        <dbReference type="ARBA" id="ARBA00022692"/>
    </source>
</evidence>
<keyword evidence="6" id="KW-1185">Reference proteome</keyword>
<dbReference type="Proteomes" id="UP000029221">
    <property type="component" value="Unassembled WGS sequence"/>
</dbReference>
<dbReference type="NCBIfam" id="TIGR02226">
    <property type="entry name" value="two_anch"/>
    <property type="match status" value="1"/>
</dbReference>
<dbReference type="PANTHER" id="PTHR22550">
    <property type="entry name" value="SPORE GERMINATION PROTEIN"/>
    <property type="match status" value="1"/>
</dbReference>
<dbReference type="STRING" id="319236.BST91_10880"/>
<dbReference type="InterPro" id="IPR002035">
    <property type="entry name" value="VWF_A"/>
</dbReference>
<keyword evidence="2" id="KW-0812">Transmembrane</keyword>
<dbReference type="CDD" id="cd01467">
    <property type="entry name" value="vWA_BatA_type"/>
    <property type="match status" value="1"/>
</dbReference>
<evidence type="ECO:0000256" key="4">
    <source>
        <dbReference type="ARBA" id="ARBA00023136"/>
    </source>
</evidence>
<keyword evidence="3" id="KW-1133">Transmembrane helix</keyword>
<dbReference type="PANTHER" id="PTHR22550:SF5">
    <property type="entry name" value="LEUCINE ZIPPER PROTEIN 4"/>
    <property type="match status" value="1"/>
</dbReference>
<proteinExistence type="predicted"/>
<dbReference type="InterPro" id="IPR036465">
    <property type="entry name" value="vWFA_dom_sf"/>
</dbReference>
<dbReference type="InterPro" id="IPR050768">
    <property type="entry name" value="UPF0353/GerABKA_families"/>
</dbReference>
<keyword evidence="1" id="KW-1003">Cell membrane</keyword>
<gene>
    <name evidence="5" type="ORF">JCM19294_2787</name>
</gene>
<organism evidence="5 6">
    <name type="scientific">Nonlabens tegetincola</name>
    <dbReference type="NCBI Taxonomy" id="323273"/>
    <lineage>
        <taxon>Bacteria</taxon>
        <taxon>Pseudomonadati</taxon>
        <taxon>Bacteroidota</taxon>
        <taxon>Flavobacteriia</taxon>
        <taxon>Flavobacteriales</taxon>
        <taxon>Flavobacteriaceae</taxon>
        <taxon>Nonlabens</taxon>
    </lineage>
</organism>
<evidence type="ECO:0000256" key="3">
    <source>
        <dbReference type="ARBA" id="ARBA00022989"/>
    </source>
</evidence>
<accession>A0A090PZ41</accession>
<dbReference type="PROSITE" id="PS50234">
    <property type="entry name" value="VWFA"/>
    <property type="match status" value="1"/>
</dbReference>
<dbReference type="eggNOG" id="COG2304">
    <property type="taxonomic scope" value="Bacteria"/>
</dbReference>